<dbReference type="Pfam" id="PF12760">
    <property type="entry name" value="Zn_ribbon_IS1595"/>
    <property type="match status" value="1"/>
</dbReference>
<dbReference type="EMBL" id="DTKL01000044">
    <property type="protein sequence ID" value="HGY94508.1"/>
    <property type="molecule type" value="Genomic_DNA"/>
</dbReference>
<evidence type="ECO:0000313" key="2">
    <source>
        <dbReference type="EMBL" id="HGY94508.1"/>
    </source>
</evidence>
<dbReference type="NCBIfam" id="NF033547">
    <property type="entry name" value="transpos_IS1595"/>
    <property type="match status" value="1"/>
</dbReference>
<evidence type="ECO:0000259" key="1">
    <source>
        <dbReference type="SMART" id="SM01126"/>
    </source>
</evidence>
<gene>
    <name evidence="2" type="ORF">ENW50_07475</name>
</gene>
<accession>A0A7V4XSS9</accession>
<dbReference type="SMART" id="SM01126">
    <property type="entry name" value="DDE_Tnp_IS1595"/>
    <property type="match status" value="1"/>
</dbReference>
<dbReference type="Pfam" id="PF12762">
    <property type="entry name" value="DDE_Tnp_IS1595"/>
    <property type="match status" value="1"/>
</dbReference>
<dbReference type="PANTHER" id="PTHR47163:SF2">
    <property type="entry name" value="SI:DKEY-17M8.2"/>
    <property type="match status" value="1"/>
</dbReference>
<dbReference type="AlphaFoldDB" id="A0A7V4XSS9"/>
<protein>
    <submittedName>
        <fullName evidence="2">IS1595 family transposase</fullName>
    </submittedName>
</protein>
<sequence>MKSRDEINTPKSLLEAARYFQNPDVCMEFVAAMRWPDGPVCPHCGSDRYSFLTTRRIWKCKSCRKQYSVKSGTIFEDSPIPLDKWLMAVWMVVNCKNGVSSYEIMRAVKVTQKSAWFMLHRIRLALRGGSWEKMGGRGHGPIEIDETYIGGASKNMHARRRRELSKGLWGAHKTPVFGMLDRESRQVRANVIPNVKRDVLLDQILANIERKSKIYSDNAPVYEPLKVRDFVHKTVTHIEEYVRGEVHTQGIENFWSLLKRGLKGTYIAVEPYHLDRYVAEQVFRYNNRATKGNPLDDGDRFKLAVSQISGKRLTYAELTGKVQETAF</sequence>
<dbReference type="InterPro" id="IPR024445">
    <property type="entry name" value="Tnp_ISXO2-like"/>
</dbReference>
<proteinExistence type="predicted"/>
<dbReference type="InterPro" id="IPR053164">
    <property type="entry name" value="IS1016-like_transposase"/>
</dbReference>
<comment type="caution">
    <text evidence="2">The sequence shown here is derived from an EMBL/GenBank/DDBJ whole genome shotgun (WGS) entry which is preliminary data.</text>
</comment>
<feature type="domain" description="ISXO2-like transposase" evidence="1">
    <location>
        <begin position="133"/>
        <end position="286"/>
    </location>
</feature>
<organism evidence="2">
    <name type="scientific">Acidobacterium capsulatum</name>
    <dbReference type="NCBI Taxonomy" id="33075"/>
    <lineage>
        <taxon>Bacteria</taxon>
        <taxon>Pseudomonadati</taxon>
        <taxon>Acidobacteriota</taxon>
        <taxon>Terriglobia</taxon>
        <taxon>Terriglobales</taxon>
        <taxon>Acidobacteriaceae</taxon>
        <taxon>Acidobacterium</taxon>
    </lineage>
</organism>
<dbReference type="PANTHER" id="PTHR47163">
    <property type="entry name" value="DDE_TNP_IS1595 DOMAIN-CONTAINING PROTEIN"/>
    <property type="match status" value="1"/>
</dbReference>
<reference evidence="2" key="1">
    <citation type="journal article" date="2020" name="mSystems">
        <title>Genome- and Community-Level Interaction Insights into Carbon Utilization and Element Cycling Functions of Hydrothermarchaeota in Hydrothermal Sediment.</title>
        <authorList>
            <person name="Zhou Z."/>
            <person name="Liu Y."/>
            <person name="Xu W."/>
            <person name="Pan J."/>
            <person name="Luo Z.H."/>
            <person name="Li M."/>
        </authorList>
    </citation>
    <scope>NUCLEOTIDE SEQUENCE [LARGE SCALE GENOMIC DNA]</scope>
    <source>
        <strain evidence="2">SpSt-855</strain>
    </source>
</reference>
<name>A0A7V4XSS9_9BACT</name>
<dbReference type="InterPro" id="IPR024442">
    <property type="entry name" value="Transposase_Zn_ribbon"/>
</dbReference>